<dbReference type="KEGG" id="gms:SOIL9_07260"/>
<gene>
    <name evidence="1" type="ORF">SOIL9_07260</name>
</gene>
<dbReference type="EMBL" id="LR593886">
    <property type="protein sequence ID" value="VTR97421.1"/>
    <property type="molecule type" value="Genomic_DNA"/>
</dbReference>
<dbReference type="AlphaFoldDB" id="A0A6P2D7U9"/>
<name>A0A6P2D7U9_9BACT</name>
<dbReference type="RefSeq" id="WP_197909739.1">
    <property type="nucleotide sequence ID" value="NZ_LR593886.1"/>
</dbReference>
<keyword evidence="2" id="KW-1185">Reference proteome</keyword>
<evidence type="ECO:0008006" key="3">
    <source>
        <dbReference type="Google" id="ProtNLM"/>
    </source>
</evidence>
<evidence type="ECO:0000313" key="1">
    <source>
        <dbReference type="EMBL" id="VTR97421.1"/>
    </source>
</evidence>
<reference evidence="1 2" key="1">
    <citation type="submission" date="2019-05" db="EMBL/GenBank/DDBJ databases">
        <authorList>
            <consortium name="Science for Life Laboratories"/>
        </authorList>
    </citation>
    <scope>NUCLEOTIDE SEQUENCE [LARGE SCALE GENOMIC DNA]</scope>
    <source>
        <strain evidence="1">Soil9</strain>
    </source>
</reference>
<sequence>MTEAEWQACEEPMEMLEALELEVHLRAKARIMRSWRLVRWFTPKAPLLDDRRPFFTPRQLYLLACAVNRVFWKARNGDTLPSSLALEERFADGEITLAELLADDPERQWHWPNPPHLISNVFRRGRWPPAFEGIGRVYCDLTRDIFGNPFRAAPFSRAWFTPTVLALAAQMYESRDFGAMPILADALQEAGCDNADVLDHCRGLGPHVRGCWVVDLVLGKE</sequence>
<proteinExistence type="predicted"/>
<accession>A0A6P2D7U9</accession>
<organism evidence="1 2">
    <name type="scientific">Gemmata massiliana</name>
    <dbReference type="NCBI Taxonomy" id="1210884"/>
    <lineage>
        <taxon>Bacteria</taxon>
        <taxon>Pseudomonadati</taxon>
        <taxon>Planctomycetota</taxon>
        <taxon>Planctomycetia</taxon>
        <taxon>Gemmatales</taxon>
        <taxon>Gemmataceae</taxon>
        <taxon>Gemmata</taxon>
    </lineage>
</organism>
<dbReference type="Proteomes" id="UP000464178">
    <property type="component" value="Chromosome"/>
</dbReference>
<protein>
    <recommendedName>
        <fullName evidence="3">SMI1/KNR4 family protein</fullName>
    </recommendedName>
</protein>
<evidence type="ECO:0000313" key="2">
    <source>
        <dbReference type="Proteomes" id="UP000464178"/>
    </source>
</evidence>